<reference evidence="3 4" key="1">
    <citation type="submission" date="2024-06" db="EMBL/GenBank/DDBJ databases">
        <title>The Natural Products Discovery Center: Release of the First 8490 Sequenced Strains for Exploring Actinobacteria Biosynthetic Diversity.</title>
        <authorList>
            <person name="Kalkreuter E."/>
            <person name="Kautsar S.A."/>
            <person name="Yang D."/>
            <person name="Bader C.D."/>
            <person name="Teijaro C.N."/>
            <person name="Fluegel L."/>
            <person name="Davis C.M."/>
            <person name="Simpson J.R."/>
            <person name="Lauterbach L."/>
            <person name="Steele A.D."/>
            <person name="Gui C."/>
            <person name="Meng S."/>
            <person name="Li G."/>
            <person name="Viehrig K."/>
            <person name="Ye F."/>
            <person name="Su P."/>
            <person name="Kiefer A.F."/>
            <person name="Nichols A."/>
            <person name="Cepeda A.J."/>
            <person name="Yan W."/>
            <person name="Fan B."/>
            <person name="Jiang Y."/>
            <person name="Adhikari A."/>
            <person name="Zheng C.-J."/>
            <person name="Schuster L."/>
            <person name="Cowan T.M."/>
            <person name="Smanski M.J."/>
            <person name="Chevrette M.G."/>
            <person name="De Carvalho L.P.S."/>
            <person name="Shen B."/>
        </authorList>
    </citation>
    <scope>NUCLEOTIDE SEQUENCE [LARGE SCALE GENOMIC DNA]</scope>
    <source>
        <strain evidence="3 4">NPDC048946</strain>
    </source>
</reference>
<dbReference type="CDD" id="cd12108">
    <property type="entry name" value="Hr-like"/>
    <property type="match status" value="1"/>
</dbReference>
<dbReference type="Gene3D" id="1.20.120.520">
    <property type="entry name" value="nmb1532 protein domain like"/>
    <property type="match status" value="1"/>
</dbReference>
<comment type="caution">
    <text evidence="3">The sequence shown here is derived from an EMBL/GenBank/DDBJ whole genome shotgun (WGS) entry which is preliminary data.</text>
</comment>
<feature type="compositionally biased region" description="Basic and acidic residues" evidence="1">
    <location>
        <begin position="186"/>
        <end position="197"/>
    </location>
</feature>
<evidence type="ECO:0000313" key="3">
    <source>
        <dbReference type="EMBL" id="MEU8132700.1"/>
    </source>
</evidence>
<feature type="compositionally biased region" description="Pro residues" evidence="1">
    <location>
        <begin position="161"/>
        <end position="180"/>
    </location>
</feature>
<keyword evidence="4" id="KW-1185">Reference proteome</keyword>
<feature type="region of interest" description="Disordered" evidence="1">
    <location>
        <begin position="150"/>
        <end position="197"/>
    </location>
</feature>
<organism evidence="3 4">
    <name type="scientific">Streptodolium elevatio</name>
    <dbReference type="NCBI Taxonomy" id="3157996"/>
    <lineage>
        <taxon>Bacteria</taxon>
        <taxon>Bacillati</taxon>
        <taxon>Actinomycetota</taxon>
        <taxon>Actinomycetes</taxon>
        <taxon>Kitasatosporales</taxon>
        <taxon>Streptomycetaceae</taxon>
        <taxon>Streptodolium</taxon>
    </lineage>
</organism>
<gene>
    <name evidence="3" type="ORF">AB0C36_04240</name>
</gene>
<protein>
    <submittedName>
        <fullName evidence="3">Hemerythrin domain-containing protein</fullName>
    </submittedName>
</protein>
<sequence>MGIASGPEDVIAVLVRDHRDIEDVFLELEHGATAPARRRHLVDTAISTLARHTLAEERYLYPAVRRHLEDGDPVADREIAEHAEAERLMKRLQGVEPTDARFEPLVRELIASVRGHVEGEEHGLLPRLRDACARDELMELGDKVRQFERNAERGAPDGHAYPPPHPGGPARPAADPPEPPGTGMVDRLRDALTGRGR</sequence>
<evidence type="ECO:0000313" key="4">
    <source>
        <dbReference type="Proteomes" id="UP001551482"/>
    </source>
</evidence>
<name>A0ABV3DAD7_9ACTN</name>
<evidence type="ECO:0000256" key="1">
    <source>
        <dbReference type="SAM" id="MobiDB-lite"/>
    </source>
</evidence>
<dbReference type="Proteomes" id="UP001551482">
    <property type="component" value="Unassembled WGS sequence"/>
</dbReference>
<dbReference type="RefSeq" id="WP_358348953.1">
    <property type="nucleotide sequence ID" value="NZ_JBEZFP010000007.1"/>
</dbReference>
<evidence type="ECO:0000259" key="2">
    <source>
        <dbReference type="Pfam" id="PF01814"/>
    </source>
</evidence>
<dbReference type="Pfam" id="PF01814">
    <property type="entry name" value="Hemerythrin"/>
    <property type="match status" value="1"/>
</dbReference>
<feature type="domain" description="Hemerythrin-like" evidence="2">
    <location>
        <begin position="10"/>
        <end position="128"/>
    </location>
</feature>
<proteinExistence type="predicted"/>
<dbReference type="PANTHER" id="PTHR35585">
    <property type="entry name" value="HHE DOMAIN PROTEIN (AFU_ORTHOLOGUE AFUA_4G00730)"/>
    <property type="match status" value="1"/>
</dbReference>
<dbReference type="PANTHER" id="PTHR35585:SF1">
    <property type="entry name" value="HHE DOMAIN PROTEIN (AFU_ORTHOLOGUE AFUA_4G00730)"/>
    <property type="match status" value="1"/>
</dbReference>
<accession>A0ABV3DAD7</accession>
<dbReference type="EMBL" id="JBEZFP010000007">
    <property type="protein sequence ID" value="MEU8132700.1"/>
    <property type="molecule type" value="Genomic_DNA"/>
</dbReference>
<dbReference type="InterPro" id="IPR012312">
    <property type="entry name" value="Hemerythrin-like"/>
</dbReference>